<dbReference type="EMBL" id="RSCL01000022">
    <property type="protein sequence ID" value="RUT00875.1"/>
    <property type="molecule type" value="Genomic_DNA"/>
</dbReference>
<sequence length="69" mass="8112">MNPIWDIAYDRALEVVSKSIYCHEFEENISVLRKTHAEIEEANKMMDELIAHLDAQIAKQLQRQRSLID</sequence>
<gene>
    <name evidence="2" type="ORF">DSM106972_072840</name>
</gene>
<keyword evidence="3" id="KW-1185">Reference proteome</keyword>
<organism evidence="2 3">
    <name type="scientific">Dulcicalothrix desertica PCC 7102</name>
    <dbReference type="NCBI Taxonomy" id="232991"/>
    <lineage>
        <taxon>Bacteria</taxon>
        <taxon>Bacillati</taxon>
        <taxon>Cyanobacteriota</taxon>
        <taxon>Cyanophyceae</taxon>
        <taxon>Nostocales</taxon>
        <taxon>Calotrichaceae</taxon>
        <taxon>Dulcicalothrix</taxon>
    </lineage>
</organism>
<comment type="caution">
    <text evidence="2">The sequence shown here is derived from an EMBL/GenBank/DDBJ whole genome shotgun (WGS) entry which is preliminary data.</text>
</comment>
<dbReference type="RefSeq" id="WP_127085390.1">
    <property type="nucleotide sequence ID" value="NZ_RSCL01000022.1"/>
</dbReference>
<dbReference type="AlphaFoldDB" id="A0A3S1AHY5"/>
<protein>
    <submittedName>
        <fullName evidence="2">Uncharacterized protein</fullName>
    </submittedName>
</protein>
<dbReference type="OrthoDB" id="520206at2"/>
<evidence type="ECO:0000313" key="2">
    <source>
        <dbReference type="EMBL" id="RUT00875.1"/>
    </source>
</evidence>
<accession>A0A3S1AHY5</accession>
<reference evidence="2" key="1">
    <citation type="submission" date="2018-12" db="EMBL/GenBank/DDBJ databases">
        <authorList>
            <person name="Will S."/>
            <person name="Neumann-Schaal M."/>
            <person name="Henke P."/>
        </authorList>
    </citation>
    <scope>NUCLEOTIDE SEQUENCE</scope>
    <source>
        <strain evidence="2">PCC 7102</strain>
    </source>
</reference>
<evidence type="ECO:0000313" key="3">
    <source>
        <dbReference type="Proteomes" id="UP000271624"/>
    </source>
</evidence>
<name>A0A3S1AHY5_9CYAN</name>
<keyword evidence="1" id="KW-0175">Coiled coil</keyword>
<proteinExistence type="predicted"/>
<dbReference type="Proteomes" id="UP000271624">
    <property type="component" value="Unassembled WGS sequence"/>
</dbReference>
<reference evidence="2" key="2">
    <citation type="journal article" date="2019" name="Genome Biol. Evol.">
        <title>Day and night: Metabolic profiles and evolutionary relationships of six axenic non-marine cyanobacteria.</title>
        <authorList>
            <person name="Will S.E."/>
            <person name="Henke P."/>
            <person name="Boedeker C."/>
            <person name="Huang S."/>
            <person name="Brinkmann H."/>
            <person name="Rohde M."/>
            <person name="Jarek M."/>
            <person name="Friedl T."/>
            <person name="Seufert S."/>
            <person name="Schumacher M."/>
            <person name="Overmann J."/>
            <person name="Neumann-Schaal M."/>
            <person name="Petersen J."/>
        </authorList>
    </citation>
    <scope>NUCLEOTIDE SEQUENCE [LARGE SCALE GENOMIC DNA]</scope>
    <source>
        <strain evidence="2">PCC 7102</strain>
    </source>
</reference>
<feature type="coiled-coil region" evidence="1">
    <location>
        <begin position="22"/>
        <end position="59"/>
    </location>
</feature>
<evidence type="ECO:0000256" key="1">
    <source>
        <dbReference type="SAM" id="Coils"/>
    </source>
</evidence>